<keyword evidence="2" id="KW-0472">Membrane</keyword>
<evidence type="ECO:0000313" key="3">
    <source>
        <dbReference type="EMBL" id="NYG55953.1"/>
    </source>
</evidence>
<dbReference type="RefSeq" id="WP_179518309.1">
    <property type="nucleotide sequence ID" value="NZ_JACCAC010000001.1"/>
</dbReference>
<keyword evidence="4" id="KW-1185">Reference proteome</keyword>
<dbReference type="Proteomes" id="UP000544110">
    <property type="component" value="Unassembled WGS sequence"/>
</dbReference>
<accession>A0A7Y9RW82</accession>
<organism evidence="3 4">
    <name type="scientific">Nocardioides perillae</name>
    <dbReference type="NCBI Taxonomy" id="1119534"/>
    <lineage>
        <taxon>Bacteria</taxon>
        <taxon>Bacillati</taxon>
        <taxon>Actinomycetota</taxon>
        <taxon>Actinomycetes</taxon>
        <taxon>Propionibacteriales</taxon>
        <taxon>Nocardioidaceae</taxon>
        <taxon>Nocardioides</taxon>
    </lineage>
</organism>
<evidence type="ECO:0000256" key="2">
    <source>
        <dbReference type="SAM" id="Phobius"/>
    </source>
</evidence>
<keyword evidence="2" id="KW-0812">Transmembrane</keyword>
<evidence type="ECO:0000256" key="1">
    <source>
        <dbReference type="SAM" id="MobiDB-lite"/>
    </source>
</evidence>
<reference evidence="3 4" key="1">
    <citation type="submission" date="2020-07" db="EMBL/GenBank/DDBJ databases">
        <title>Sequencing the genomes of 1000 actinobacteria strains.</title>
        <authorList>
            <person name="Klenk H.-P."/>
        </authorList>
    </citation>
    <scope>NUCLEOTIDE SEQUENCE [LARGE SCALE GENOMIC DNA]</scope>
    <source>
        <strain evidence="3 4">DSM 24552</strain>
    </source>
</reference>
<dbReference type="EMBL" id="JACCAC010000001">
    <property type="protein sequence ID" value="NYG55953.1"/>
    <property type="molecule type" value="Genomic_DNA"/>
</dbReference>
<feature type="transmembrane region" description="Helical" evidence="2">
    <location>
        <begin position="14"/>
        <end position="38"/>
    </location>
</feature>
<feature type="region of interest" description="Disordered" evidence="1">
    <location>
        <begin position="60"/>
        <end position="80"/>
    </location>
</feature>
<keyword evidence="2" id="KW-1133">Transmembrane helix</keyword>
<sequence>MTGSGARPHDGRRVALVLVVPVVVASAFLLPSVALLWLLAPVHVTAAVALGGGVVAVPALGGGRARRRDGEQPGPPTTAG</sequence>
<evidence type="ECO:0000313" key="4">
    <source>
        <dbReference type="Proteomes" id="UP000544110"/>
    </source>
</evidence>
<name>A0A7Y9RW82_9ACTN</name>
<comment type="caution">
    <text evidence="3">The sequence shown here is derived from an EMBL/GenBank/DDBJ whole genome shotgun (WGS) entry which is preliminary data.</text>
</comment>
<feature type="transmembrane region" description="Helical" evidence="2">
    <location>
        <begin position="44"/>
        <end position="63"/>
    </location>
</feature>
<protein>
    <submittedName>
        <fullName evidence="3">Uncharacterized protein</fullName>
    </submittedName>
</protein>
<gene>
    <name evidence="3" type="ORF">BJ989_002257</name>
</gene>
<proteinExistence type="predicted"/>
<dbReference type="AlphaFoldDB" id="A0A7Y9RW82"/>